<feature type="domain" description="HAMP" evidence="13">
    <location>
        <begin position="222"/>
        <end position="274"/>
    </location>
</feature>
<dbReference type="Pfam" id="PF00672">
    <property type="entry name" value="HAMP"/>
    <property type="match status" value="1"/>
</dbReference>
<dbReference type="InterPro" id="IPR004358">
    <property type="entry name" value="Sig_transdc_His_kin-like_C"/>
</dbReference>
<evidence type="ECO:0000256" key="2">
    <source>
        <dbReference type="ARBA" id="ARBA00004236"/>
    </source>
</evidence>
<dbReference type="GO" id="GO:0000155">
    <property type="term" value="F:phosphorelay sensor kinase activity"/>
    <property type="evidence" value="ECO:0007669"/>
    <property type="project" value="InterPro"/>
</dbReference>
<keyword evidence="10 11" id="KW-0472">Membrane</keyword>
<evidence type="ECO:0000259" key="12">
    <source>
        <dbReference type="PROSITE" id="PS50109"/>
    </source>
</evidence>
<feature type="transmembrane region" description="Helical" evidence="11">
    <location>
        <begin position="198"/>
        <end position="221"/>
    </location>
</feature>
<comment type="caution">
    <text evidence="14">The sequence shown here is derived from an EMBL/GenBank/DDBJ whole genome shotgun (WGS) entry which is preliminary data.</text>
</comment>
<evidence type="ECO:0000256" key="4">
    <source>
        <dbReference type="ARBA" id="ARBA00022553"/>
    </source>
</evidence>
<comment type="catalytic activity">
    <reaction evidence="1">
        <text>ATP + protein L-histidine = ADP + protein N-phospho-L-histidine.</text>
        <dbReference type="EC" id="2.7.13.3"/>
    </reaction>
</comment>
<evidence type="ECO:0000313" key="14">
    <source>
        <dbReference type="EMBL" id="MCZ9289567.1"/>
    </source>
</evidence>
<dbReference type="PROSITE" id="PS50109">
    <property type="entry name" value="HIS_KIN"/>
    <property type="match status" value="1"/>
</dbReference>
<dbReference type="EMBL" id="JAKMUT010000003">
    <property type="protein sequence ID" value="MCZ9289567.1"/>
    <property type="molecule type" value="Genomic_DNA"/>
</dbReference>
<dbReference type="CDD" id="cd06225">
    <property type="entry name" value="HAMP"/>
    <property type="match status" value="1"/>
</dbReference>
<evidence type="ECO:0000256" key="9">
    <source>
        <dbReference type="ARBA" id="ARBA00023012"/>
    </source>
</evidence>
<dbReference type="Gene3D" id="3.30.565.10">
    <property type="entry name" value="Histidine kinase-like ATPase, C-terminal domain"/>
    <property type="match status" value="1"/>
</dbReference>
<evidence type="ECO:0000259" key="13">
    <source>
        <dbReference type="PROSITE" id="PS50885"/>
    </source>
</evidence>
<dbReference type="InterPro" id="IPR005467">
    <property type="entry name" value="His_kinase_dom"/>
</dbReference>
<evidence type="ECO:0000256" key="3">
    <source>
        <dbReference type="ARBA" id="ARBA00012438"/>
    </source>
</evidence>
<dbReference type="PROSITE" id="PS50885">
    <property type="entry name" value="HAMP"/>
    <property type="match status" value="1"/>
</dbReference>
<dbReference type="SMART" id="SM00387">
    <property type="entry name" value="HATPase_c"/>
    <property type="match status" value="1"/>
</dbReference>
<dbReference type="InterPro" id="IPR036890">
    <property type="entry name" value="HATPase_C_sf"/>
</dbReference>
<dbReference type="EC" id="2.7.13.3" evidence="3"/>
<evidence type="ECO:0000256" key="11">
    <source>
        <dbReference type="SAM" id="Phobius"/>
    </source>
</evidence>
<dbReference type="SUPFAM" id="SSF158472">
    <property type="entry name" value="HAMP domain-like"/>
    <property type="match status" value="1"/>
</dbReference>
<dbReference type="SMART" id="SM00388">
    <property type="entry name" value="HisKA"/>
    <property type="match status" value="1"/>
</dbReference>
<dbReference type="SUPFAM" id="SSF55874">
    <property type="entry name" value="ATPase domain of HSP90 chaperone/DNA topoisomerase II/histidine kinase"/>
    <property type="match status" value="1"/>
</dbReference>
<dbReference type="CDD" id="cd00075">
    <property type="entry name" value="HATPase"/>
    <property type="match status" value="1"/>
</dbReference>
<dbReference type="InterPro" id="IPR036097">
    <property type="entry name" value="HisK_dim/P_sf"/>
</dbReference>
<dbReference type="InterPro" id="IPR050428">
    <property type="entry name" value="TCS_sensor_his_kinase"/>
</dbReference>
<evidence type="ECO:0000313" key="15">
    <source>
        <dbReference type="Proteomes" id="UP001146469"/>
    </source>
</evidence>
<dbReference type="Pfam" id="PF00512">
    <property type="entry name" value="HisKA"/>
    <property type="match status" value="1"/>
</dbReference>
<dbReference type="SMART" id="SM00304">
    <property type="entry name" value="HAMP"/>
    <property type="match status" value="1"/>
</dbReference>
<protein>
    <recommendedName>
        <fullName evidence="3">histidine kinase</fullName>
        <ecNumber evidence="3">2.7.13.3</ecNumber>
    </recommendedName>
</protein>
<keyword evidence="8 11" id="KW-1133">Transmembrane helix</keyword>
<dbReference type="Pfam" id="PF02518">
    <property type="entry name" value="HATPase_c"/>
    <property type="match status" value="1"/>
</dbReference>
<dbReference type="SUPFAM" id="SSF47384">
    <property type="entry name" value="Homodimeric domain of signal transducing histidine kinase"/>
    <property type="match status" value="1"/>
</dbReference>
<keyword evidence="6 11" id="KW-0812">Transmembrane</keyword>
<dbReference type="InterPro" id="IPR003661">
    <property type="entry name" value="HisK_dim/P_dom"/>
</dbReference>
<dbReference type="CDD" id="cd00082">
    <property type="entry name" value="HisKA"/>
    <property type="match status" value="1"/>
</dbReference>
<dbReference type="AlphaFoldDB" id="A0A9X3RGG9"/>
<dbReference type="RefSeq" id="WP_269944375.1">
    <property type="nucleotide sequence ID" value="NZ_JAKMUT010000003.1"/>
</dbReference>
<dbReference type="InterPro" id="IPR003594">
    <property type="entry name" value="HATPase_dom"/>
</dbReference>
<reference evidence="14" key="1">
    <citation type="submission" date="2022-02" db="EMBL/GenBank/DDBJ databases">
        <title>Corynebacterium sp. from urogenital microbiome.</title>
        <authorList>
            <person name="Cappelli E.A."/>
            <person name="Ribeiro T.G."/>
            <person name="Peixe L."/>
        </authorList>
    </citation>
    <scope>NUCLEOTIDE SEQUENCE</scope>
    <source>
        <strain evidence="14">C8Ua_174</strain>
    </source>
</reference>
<dbReference type="PANTHER" id="PTHR45436">
    <property type="entry name" value="SENSOR HISTIDINE KINASE YKOH"/>
    <property type="match status" value="1"/>
</dbReference>
<name>A0A9X3RGG9_9CORY</name>
<accession>A0A9X3RGG9</accession>
<keyword evidence="15" id="KW-1185">Reference proteome</keyword>
<evidence type="ECO:0000256" key="5">
    <source>
        <dbReference type="ARBA" id="ARBA00022679"/>
    </source>
</evidence>
<evidence type="ECO:0000256" key="1">
    <source>
        <dbReference type="ARBA" id="ARBA00000085"/>
    </source>
</evidence>
<evidence type="ECO:0000256" key="6">
    <source>
        <dbReference type="ARBA" id="ARBA00022692"/>
    </source>
</evidence>
<dbReference type="Gene3D" id="1.10.287.130">
    <property type="match status" value="1"/>
</dbReference>
<proteinExistence type="predicted"/>
<dbReference type="GO" id="GO:0005886">
    <property type="term" value="C:plasma membrane"/>
    <property type="evidence" value="ECO:0007669"/>
    <property type="project" value="UniProtKB-SubCell"/>
</dbReference>
<organism evidence="14 15">
    <name type="scientific">Corynebacterium evansiae</name>
    <dbReference type="NCBI Taxonomy" id="2913499"/>
    <lineage>
        <taxon>Bacteria</taxon>
        <taxon>Bacillati</taxon>
        <taxon>Actinomycetota</taxon>
        <taxon>Actinomycetes</taxon>
        <taxon>Mycobacteriales</taxon>
        <taxon>Corynebacteriaceae</taxon>
        <taxon>Corynebacterium</taxon>
    </lineage>
</organism>
<comment type="subcellular location">
    <subcellularLocation>
        <location evidence="2">Cell membrane</location>
    </subcellularLocation>
</comment>
<keyword evidence="7 14" id="KW-0418">Kinase</keyword>
<keyword evidence="9" id="KW-0902">Two-component regulatory system</keyword>
<evidence type="ECO:0000256" key="10">
    <source>
        <dbReference type="ARBA" id="ARBA00023136"/>
    </source>
</evidence>
<dbReference type="InterPro" id="IPR003660">
    <property type="entry name" value="HAMP_dom"/>
</dbReference>
<keyword evidence="5" id="KW-0808">Transferase</keyword>
<sequence>MILRRLPEDYLAVEPEYASAENGGADTRGDSRRDRLIQSLRFSVRGLSLRTRLAALTAMVVMLCIAIITISSYATVKQVLSQEMDKTLQTQAQAYIDSGFEFPVSETGEGDDYRPRFFDSDNNMSVLVVPADQAGRQADVHKFEGILSPNEISVLVGDDPYTFESEADKRSFAIGALDGRVIVLRLDIAFTNQTLESLWLVLILIAVTGFIASIIVGIAVANSGIQPITRLRRAADEVSRTGELRQIPVYSHDELGSLTDSFNNMMNALQEAQTKQKNLVADASHELKTPLTSLRTNVELLMLASQRKDGEGPGISEEDLKDLERDVIAQIDEMSGLIGDLVDLAREDSNPVVLSTVEISELITLGIERVQRRRPDVTFDTHLIDWHLRGDAFALSRALLNLLDNAAKWSPEGGVVRVWMQPIVVEEGDAAGSDADAPAHREVEIRVADSGPGIPKEDRENVFDRFYRSIQARSMPGSGLGLAIVKQVIERHHGVIVADESDDGGALMRAVLPGEPS</sequence>
<evidence type="ECO:0000256" key="7">
    <source>
        <dbReference type="ARBA" id="ARBA00022777"/>
    </source>
</evidence>
<dbReference type="PANTHER" id="PTHR45436:SF5">
    <property type="entry name" value="SENSOR HISTIDINE KINASE TRCS"/>
    <property type="match status" value="1"/>
</dbReference>
<gene>
    <name evidence="14" type="ORF">L8V00_05000</name>
</gene>
<feature type="domain" description="Histidine kinase" evidence="12">
    <location>
        <begin position="282"/>
        <end position="516"/>
    </location>
</feature>
<keyword evidence="4" id="KW-0597">Phosphoprotein</keyword>
<dbReference type="PRINTS" id="PR00344">
    <property type="entry name" value="BCTRLSENSOR"/>
</dbReference>
<dbReference type="Proteomes" id="UP001146469">
    <property type="component" value="Unassembled WGS sequence"/>
</dbReference>
<dbReference type="Gene3D" id="6.10.340.10">
    <property type="match status" value="1"/>
</dbReference>
<evidence type="ECO:0000256" key="8">
    <source>
        <dbReference type="ARBA" id="ARBA00022989"/>
    </source>
</evidence>
<feature type="transmembrane region" description="Helical" evidence="11">
    <location>
        <begin position="53"/>
        <end position="76"/>
    </location>
</feature>